<keyword evidence="2" id="KW-1185">Reference proteome</keyword>
<name>A0ACD5BA70_9PSEU</name>
<dbReference type="EMBL" id="CP150484">
    <property type="protein sequence ID" value="WYW16134.1"/>
    <property type="molecule type" value="Genomic_DNA"/>
</dbReference>
<dbReference type="Proteomes" id="UP001456344">
    <property type="component" value="Chromosome"/>
</dbReference>
<evidence type="ECO:0000313" key="1">
    <source>
        <dbReference type="EMBL" id="WYW16134.1"/>
    </source>
</evidence>
<sequence>MTEGAGGPPGNFSDILGDFSAQADRMVTAAKEGRFKVSEEAGEALKTAIDDYIDDWTNNQRHFNRLAEKPKLGTGPFAQQVGHHASLVADGDELSAKKQLDALQNVLNRAKEAIDLAKARYHQRDSDNADQLKIPATGLTDHR</sequence>
<protein>
    <submittedName>
        <fullName evidence="1">Uncharacterized protein</fullName>
    </submittedName>
</protein>
<accession>A0ACD5BA70</accession>
<proteinExistence type="predicted"/>
<reference evidence="1" key="1">
    <citation type="submission" date="2023-10" db="EMBL/GenBank/DDBJ databases">
        <title>Whole genome sequencing of actinobacterial strain Amycolatopsis sp. (BCA-696) identifies the underlying plant growth-promoting genes.</title>
        <authorList>
            <person name="Gandham P."/>
            <person name="Vadla N."/>
            <person name="Saji A."/>
            <person name="Srinivas V."/>
            <person name="Ruperao P."/>
            <person name="Selvanayagam S."/>
            <person name="Saxena R.K."/>
            <person name="Rathore A."/>
            <person name="Gopalakrishnan S."/>
            <person name="Thakur V."/>
        </authorList>
    </citation>
    <scope>NUCLEOTIDE SEQUENCE</scope>
    <source>
        <strain evidence="1">BCA-696</strain>
    </source>
</reference>
<gene>
    <name evidence="1" type="ORF">LCL61_11285</name>
</gene>
<evidence type="ECO:0000313" key="2">
    <source>
        <dbReference type="Proteomes" id="UP001456344"/>
    </source>
</evidence>
<organism evidence="1 2">
    <name type="scientific">Amycolatopsis coloradensis</name>
    <dbReference type="NCBI Taxonomy" id="76021"/>
    <lineage>
        <taxon>Bacteria</taxon>
        <taxon>Bacillati</taxon>
        <taxon>Actinomycetota</taxon>
        <taxon>Actinomycetes</taxon>
        <taxon>Pseudonocardiales</taxon>
        <taxon>Pseudonocardiaceae</taxon>
        <taxon>Amycolatopsis</taxon>
    </lineage>
</organism>